<evidence type="ECO:0000256" key="9">
    <source>
        <dbReference type="ARBA" id="ARBA00048504"/>
    </source>
</evidence>
<evidence type="ECO:0000256" key="3">
    <source>
        <dbReference type="ARBA" id="ARBA00026104"/>
    </source>
</evidence>
<dbReference type="Pfam" id="PF00561">
    <property type="entry name" value="Abhydrolase_1"/>
    <property type="match status" value="1"/>
</dbReference>
<comment type="catalytic activity">
    <reaction evidence="10">
        <text>1-octadecanoyl-2-(9Z-octadecenoyl)-sn-glycerol + H2O = 2-(9Z-octadecenoyl)-glycerol + octadecanoate + H(+)</text>
        <dbReference type="Rhea" id="RHEA:77103"/>
        <dbReference type="ChEBI" id="CHEBI:15377"/>
        <dbReference type="ChEBI" id="CHEBI:15378"/>
        <dbReference type="ChEBI" id="CHEBI:25629"/>
        <dbReference type="ChEBI" id="CHEBI:73990"/>
        <dbReference type="ChEBI" id="CHEBI:75468"/>
    </reaction>
</comment>
<dbReference type="PhylomeDB" id="B3S521"/>
<dbReference type="EC" id="3.1.1.116" evidence="3"/>
<evidence type="ECO:0000313" key="13">
    <source>
        <dbReference type="EMBL" id="EDV22190.1"/>
    </source>
</evidence>
<gene>
    <name evidence="13" type="ORF">TRIADDRAFT_64169</name>
</gene>
<comment type="catalytic activity">
    <reaction evidence="11">
        <text>1-octadecanoyl-2-(5Z,8Z,11Z,14Z-eicosatetraenoyl)-sn-glycerol + H2O = 2-(5Z,8Z,11Z,14Z-eicosatetraenoyl)-glycerol + octadecanoate + H(+)</text>
        <dbReference type="Rhea" id="RHEA:38507"/>
        <dbReference type="ChEBI" id="CHEBI:15377"/>
        <dbReference type="ChEBI" id="CHEBI:15378"/>
        <dbReference type="ChEBI" id="CHEBI:25629"/>
        <dbReference type="ChEBI" id="CHEBI:52392"/>
        <dbReference type="ChEBI" id="CHEBI:75728"/>
    </reaction>
</comment>
<dbReference type="RefSeq" id="XP_002115345.1">
    <property type="nucleotide sequence ID" value="XM_002115309.1"/>
</dbReference>
<dbReference type="GO" id="GO:0005739">
    <property type="term" value="C:mitochondrion"/>
    <property type="evidence" value="ECO:0000318"/>
    <property type="project" value="GO_Central"/>
</dbReference>
<dbReference type="KEGG" id="tad:TRIADDRAFT_64169"/>
<dbReference type="GO" id="GO:0052689">
    <property type="term" value="F:carboxylic ester hydrolase activity"/>
    <property type="evidence" value="ECO:0000318"/>
    <property type="project" value="GO_Central"/>
</dbReference>
<feature type="domain" description="AB hydrolase-1" evidence="12">
    <location>
        <begin position="26"/>
        <end position="127"/>
    </location>
</feature>
<comment type="catalytic activity">
    <reaction evidence="9">
        <text>1,2-didecanoylglycerol + H2O = decanoylglycerol + decanoate + H(+)</text>
        <dbReference type="Rhea" id="RHEA:48596"/>
        <dbReference type="ChEBI" id="CHEBI:11152"/>
        <dbReference type="ChEBI" id="CHEBI:15377"/>
        <dbReference type="ChEBI" id="CHEBI:15378"/>
        <dbReference type="ChEBI" id="CHEBI:27689"/>
        <dbReference type="ChEBI" id="CHEBI:90605"/>
    </reaction>
</comment>
<dbReference type="EMBL" id="DS985250">
    <property type="protein sequence ID" value="EDV22190.1"/>
    <property type="molecule type" value="Genomic_DNA"/>
</dbReference>
<evidence type="ECO:0000256" key="8">
    <source>
        <dbReference type="ARBA" id="ARBA00048283"/>
    </source>
</evidence>
<dbReference type="Proteomes" id="UP000009022">
    <property type="component" value="Unassembled WGS sequence"/>
</dbReference>
<dbReference type="SUPFAM" id="SSF53474">
    <property type="entry name" value="alpha/beta-Hydrolases"/>
    <property type="match status" value="1"/>
</dbReference>
<evidence type="ECO:0000256" key="10">
    <source>
        <dbReference type="ARBA" id="ARBA00048513"/>
    </source>
</evidence>
<dbReference type="STRING" id="10228.B3S521"/>
<sequence length="277" mass="31162">MAHKSALQLAYSVIEPGIVTRPTQNNPVFVLHGLFGSKRNWRTVSGILANKLQRKIINLDARNHGDSPHASEMGYHVMANDVQQMIMQVNNGSPTTLIGHSLGGRTAMTMALSSASNSIDKLVIADIAPTTSVTQLANWKTPSYIKILRSVNLDNYTSKREIEEYLVDKITDDTYRKFILMNLVYEKKKISWKINLDAINANIHNLVAIPDTKRQYDGKVLFIVGEKSTYINSDNLDDIKKFFPKYEMKVIAGAGHLLHVERPQEFTDIVMEFISQG</sequence>
<organism evidence="13 14">
    <name type="scientific">Trichoplax adhaerens</name>
    <name type="common">Trichoplax reptans</name>
    <dbReference type="NCBI Taxonomy" id="10228"/>
    <lineage>
        <taxon>Eukaryota</taxon>
        <taxon>Metazoa</taxon>
        <taxon>Placozoa</taxon>
        <taxon>Uniplacotomia</taxon>
        <taxon>Trichoplacea</taxon>
        <taxon>Trichoplacidae</taxon>
        <taxon>Trichoplax</taxon>
    </lineage>
</organism>
<dbReference type="eggNOG" id="KOG2382">
    <property type="taxonomic scope" value="Eukaryota"/>
</dbReference>
<evidence type="ECO:0000256" key="1">
    <source>
        <dbReference type="ARBA" id="ARBA00008645"/>
    </source>
</evidence>
<dbReference type="InterPro" id="IPR029058">
    <property type="entry name" value="AB_hydrolase_fold"/>
</dbReference>
<evidence type="ECO:0000256" key="2">
    <source>
        <dbReference type="ARBA" id="ARBA00022801"/>
    </source>
</evidence>
<dbReference type="OMA" id="LITMHGL"/>
<reference evidence="13 14" key="1">
    <citation type="journal article" date="2008" name="Nature">
        <title>The Trichoplax genome and the nature of placozoans.</title>
        <authorList>
            <person name="Srivastava M."/>
            <person name="Begovic E."/>
            <person name="Chapman J."/>
            <person name="Putnam N.H."/>
            <person name="Hellsten U."/>
            <person name="Kawashima T."/>
            <person name="Kuo A."/>
            <person name="Mitros T."/>
            <person name="Salamov A."/>
            <person name="Carpenter M.L."/>
            <person name="Signorovitch A.Y."/>
            <person name="Moreno M.A."/>
            <person name="Kamm K."/>
            <person name="Grimwood J."/>
            <person name="Schmutz J."/>
            <person name="Shapiro H."/>
            <person name="Grigoriev I.V."/>
            <person name="Buss L.W."/>
            <person name="Schierwater B."/>
            <person name="Dellaporta S.L."/>
            <person name="Rokhsar D.S."/>
        </authorList>
    </citation>
    <scope>NUCLEOTIDE SEQUENCE [LARGE SCALE GENOMIC DNA]</scope>
    <source>
        <strain evidence="13 14">Grell-BS-1999</strain>
    </source>
</reference>
<comment type="catalytic activity">
    <reaction evidence="8">
        <text>1-octadecanoyl-2-(4Z,7Z,10Z,13Z,16Z,19Z-docosahexaenoyl)-sn-glycerol + H2O = 2-(4Z,7Z,10Z,13Z,16Z,19Z-docosahexaenoyl)-glycerol + octadecanoate + H(+)</text>
        <dbReference type="Rhea" id="RHEA:77107"/>
        <dbReference type="ChEBI" id="CHEBI:15377"/>
        <dbReference type="ChEBI" id="CHEBI:15378"/>
        <dbReference type="ChEBI" id="CHEBI:25629"/>
        <dbReference type="ChEBI" id="CHEBI:77129"/>
        <dbReference type="ChEBI" id="CHEBI:186738"/>
    </reaction>
</comment>
<name>B3S521_TRIAD</name>
<accession>B3S521</accession>
<dbReference type="Gene3D" id="3.40.50.1820">
    <property type="entry name" value="alpha/beta hydrolase"/>
    <property type="match status" value="1"/>
</dbReference>
<dbReference type="HOGENOM" id="CLU_020336_53_0_1"/>
<evidence type="ECO:0000256" key="7">
    <source>
        <dbReference type="ARBA" id="ARBA00044064"/>
    </source>
</evidence>
<dbReference type="OrthoDB" id="8119704at2759"/>
<dbReference type="GeneID" id="6756558"/>
<evidence type="ECO:0000256" key="5">
    <source>
        <dbReference type="ARBA" id="ARBA00043667"/>
    </source>
</evidence>
<evidence type="ECO:0000259" key="12">
    <source>
        <dbReference type="Pfam" id="PF00561"/>
    </source>
</evidence>
<proteinExistence type="inferred from homology"/>
<keyword evidence="2" id="KW-0378">Hydrolase</keyword>
<evidence type="ECO:0000313" key="14">
    <source>
        <dbReference type="Proteomes" id="UP000009022"/>
    </source>
</evidence>
<dbReference type="InParanoid" id="B3S521"/>
<evidence type="ECO:0000256" key="4">
    <source>
        <dbReference type="ARBA" id="ARBA00042703"/>
    </source>
</evidence>
<evidence type="ECO:0000256" key="11">
    <source>
        <dbReference type="ARBA" id="ARBA00048919"/>
    </source>
</evidence>
<keyword evidence="14" id="KW-1185">Reference proteome</keyword>
<dbReference type="CTD" id="6756558"/>
<evidence type="ECO:0000256" key="6">
    <source>
        <dbReference type="ARBA" id="ARBA00043742"/>
    </source>
</evidence>
<dbReference type="PANTHER" id="PTHR46118:SF4">
    <property type="entry name" value="PROTEIN ABHD11"/>
    <property type="match status" value="1"/>
</dbReference>
<comment type="similarity">
    <text evidence="1">Belongs to the AB hydrolase superfamily.</text>
</comment>
<dbReference type="AlphaFoldDB" id="B3S521"/>
<protein>
    <recommendedName>
        <fullName evidence="7">sn-1-specific diacylglycerol lipase ABHD11</fullName>
        <ecNumber evidence="3">3.1.1.116</ecNumber>
    </recommendedName>
    <alternativeName>
        <fullName evidence="4">Alpha/beta hydrolase domain-containing protein 11</fullName>
    </alternativeName>
</protein>
<dbReference type="PANTHER" id="PTHR46118">
    <property type="entry name" value="PROTEIN ABHD11"/>
    <property type="match status" value="1"/>
</dbReference>
<comment type="catalytic activity">
    <reaction evidence="6">
        <text>a 1,3-diacyl-sn-glycerol + H2O = a 1-acyl-sn-glycerol + a fatty acid + H(+)</text>
        <dbReference type="Rhea" id="RHEA:38503"/>
        <dbReference type="ChEBI" id="CHEBI:15377"/>
        <dbReference type="ChEBI" id="CHEBI:15378"/>
        <dbReference type="ChEBI" id="CHEBI:28868"/>
        <dbReference type="ChEBI" id="CHEBI:64683"/>
        <dbReference type="ChEBI" id="CHEBI:77272"/>
    </reaction>
</comment>
<dbReference type="InterPro" id="IPR000073">
    <property type="entry name" value="AB_hydrolase_1"/>
</dbReference>
<dbReference type="GO" id="GO:0006629">
    <property type="term" value="P:lipid metabolic process"/>
    <property type="evidence" value="ECO:0000318"/>
    <property type="project" value="GO_Central"/>
</dbReference>
<comment type="catalytic activity">
    <reaction evidence="5">
        <text>a 1,2-diacyl-sn-glycerol + H2O = a 2-acylglycerol + a fatty acid + H(+)</text>
        <dbReference type="Rhea" id="RHEA:33275"/>
        <dbReference type="ChEBI" id="CHEBI:15377"/>
        <dbReference type="ChEBI" id="CHEBI:15378"/>
        <dbReference type="ChEBI" id="CHEBI:17389"/>
        <dbReference type="ChEBI" id="CHEBI:17815"/>
        <dbReference type="ChEBI" id="CHEBI:28868"/>
        <dbReference type="EC" id="3.1.1.116"/>
    </reaction>
</comment>